<dbReference type="InterPro" id="IPR003594">
    <property type="entry name" value="HATPase_dom"/>
</dbReference>
<dbReference type="PANTHER" id="PTHR43065:SF42">
    <property type="entry name" value="TWO-COMPONENT SENSOR PPRA"/>
    <property type="match status" value="1"/>
</dbReference>
<dbReference type="Pfam" id="PF00072">
    <property type="entry name" value="Response_reg"/>
    <property type="match status" value="1"/>
</dbReference>
<dbReference type="Pfam" id="PF02518">
    <property type="entry name" value="HATPase_c"/>
    <property type="match status" value="1"/>
</dbReference>
<sequence>MALTLFRKKTPTTPEVLDVSRVLKTPASRSEMKDAENSDEVNVPDTENAQRAERAMAAAARVAEELSLKDDSLGTSLDPETMDEETLRPRPTGPRQVPWQKRVEAALLEDGPAEPVVEKEIPAEPVAAAEPDDLLVVEHDTVPVMDAMEEPRAEKQVAEELAKELADVSAAAPIVAAPAAVSEPKPEKLPRVNAPLLERMTPFALWVSVSLFLSSIIYAVFVGGVSLGVVGLFAGGIFIFATILLIASLTGAYSPLLLAGLLLRRPTAPKAEAQSLAGRDVLAALGLAENLLDADVDARLVTSRDGVVVYANEQYMKIARLAGVVGVTGLPPRIDRLFSQSSGESSKMFRLARAARSGLEADEIITQTMGLQDDGSPQKRRYEISVRPMADKGKHVAWRLREMPVETAKDTFRKAYEAYPRPVLALERSGNIAWLNEAAKELLGVGTIRDVSFSDIILGESKDVVEGLWEDAPEEFEGRVRAKSSDTGNVSVIFTAFTRAGVGEGFVCVEMMPKTALTADKQGVDAAADLTDAPIGVAIVEGDVTSDARLGTVNRLIADSLGANPGMRLADVLPPDSMRDLLAAMRAKSATKALTRPVDVLVGEGADGQHLRLLARPIKRRRGAYGPRQMVLYAIDVSFQKRMEEDYAHDKRLKAIGKIAGSVAHDFNNFLQAMMGATEFLMRRHPAGDPSYPDLVSIRENAQRARNLTSNLLAFSRKQTLQPEVVSVTELLSDFTPFVQRYVTEKVKVEVDHGRQVGCVKADRSQLELAIMNLAVNARDAMDKGGTLTVRSRRVPAAEIESYGYQVLENIDHVLIEMEDTGPGVPADIADKIFEPFFTTKGEGKGTGLGLSTVHGIVGQLGGRIFLHNRPGEGATFRIFMPALSEEEATAAKPKARKDDGAVQVDDLTGKGRILIVEDEDSVRNIVVRALGMCGYEIVEACDGDEALEIIEDTDEPFDVVLSDIMMPEMDGPTLIQEAGDKLGKAKVIFMSGYAETAMRDKLEEIQDAGYLQKPFTLKKVAAVVKEAMAE</sequence>
<dbReference type="InterPro" id="IPR003661">
    <property type="entry name" value="HisK_dim/P_dom"/>
</dbReference>
<name>A0A371R8D1_9PROT</name>
<dbReference type="CDD" id="cd00082">
    <property type="entry name" value="HisKA"/>
    <property type="match status" value="1"/>
</dbReference>
<feature type="domain" description="PAS" evidence="9">
    <location>
        <begin position="408"/>
        <end position="444"/>
    </location>
</feature>
<dbReference type="InterPro" id="IPR004358">
    <property type="entry name" value="Sig_transdc_His_kin-like_C"/>
</dbReference>
<evidence type="ECO:0000259" key="8">
    <source>
        <dbReference type="PROSITE" id="PS50110"/>
    </source>
</evidence>
<dbReference type="Gene3D" id="3.40.50.2300">
    <property type="match status" value="1"/>
</dbReference>
<dbReference type="EMBL" id="QUQO01000002">
    <property type="protein sequence ID" value="RFB01705.1"/>
    <property type="molecule type" value="Genomic_DNA"/>
</dbReference>
<accession>A0A371R8D1</accession>
<feature type="domain" description="Histidine kinase" evidence="7">
    <location>
        <begin position="662"/>
        <end position="885"/>
    </location>
</feature>
<evidence type="ECO:0000259" key="9">
    <source>
        <dbReference type="PROSITE" id="PS50112"/>
    </source>
</evidence>
<dbReference type="InterPro" id="IPR036097">
    <property type="entry name" value="HisK_dim/P_sf"/>
</dbReference>
<dbReference type="SMART" id="SM00448">
    <property type="entry name" value="REC"/>
    <property type="match status" value="1"/>
</dbReference>
<evidence type="ECO:0000256" key="6">
    <source>
        <dbReference type="SAM" id="Phobius"/>
    </source>
</evidence>
<dbReference type="PROSITE" id="PS50109">
    <property type="entry name" value="HIS_KIN"/>
    <property type="match status" value="1"/>
</dbReference>
<evidence type="ECO:0000259" key="7">
    <source>
        <dbReference type="PROSITE" id="PS50109"/>
    </source>
</evidence>
<feature type="compositionally biased region" description="Basic and acidic residues" evidence="5">
    <location>
        <begin position="62"/>
        <end position="72"/>
    </location>
</feature>
<organism evidence="10 11">
    <name type="scientific">Parvularcula marina</name>
    <dbReference type="NCBI Taxonomy" id="2292771"/>
    <lineage>
        <taxon>Bacteria</taxon>
        <taxon>Pseudomonadati</taxon>
        <taxon>Pseudomonadota</taxon>
        <taxon>Alphaproteobacteria</taxon>
        <taxon>Parvularculales</taxon>
        <taxon>Parvularculaceae</taxon>
        <taxon>Parvularcula</taxon>
    </lineage>
</organism>
<keyword evidence="6" id="KW-0472">Membrane</keyword>
<dbReference type="PROSITE" id="PS50112">
    <property type="entry name" value="PAS"/>
    <property type="match status" value="1"/>
</dbReference>
<keyword evidence="6" id="KW-1133">Transmembrane helix</keyword>
<dbReference type="Gene3D" id="3.30.565.10">
    <property type="entry name" value="Histidine kinase-like ATPase, C-terminal domain"/>
    <property type="match status" value="1"/>
</dbReference>
<dbReference type="SMART" id="SM00388">
    <property type="entry name" value="HisKA"/>
    <property type="match status" value="1"/>
</dbReference>
<dbReference type="InterPro" id="IPR011006">
    <property type="entry name" value="CheY-like_superfamily"/>
</dbReference>
<keyword evidence="10" id="KW-0418">Kinase</keyword>
<dbReference type="SUPFAM" id="SSF47384">
    <property type="entry name" value="Homodimeric domain of signal transducing histidine kinase"/>
    <property type="match status" value="1"/>
</dbReference>
<feature type="transmembrane region" description="Helical" evidence="6">
    <location>
        <begin position="203"/>
        <end position="225"/>
    </location>
</feature>
<dbReference type="InParanoid" id="A0A371R8D1"/>
<feature type="region of interest" description="Disordered" evidence="5">
    <location>
        <begin position="22"/>
        <end position="96"/>
    </location>
</feature>
<dbReference type="InterPro" id="IPR036890">
    <property type="entry name" value="HATPase_C_sf"/>
</dbReference>
<dbReference type="InterPro" id="IPR000014">
    <property type="entry name" value="PAS"/>
</dbReference>
<gene>
    <name evidence="10" type="ORF">DX908_15670</name>
</gene>
<comment type="catalytic activity">
    <reaction evidence="1">
        <text>ATP + protein L-histidine = ADP + protein N-phospho-L-histidine.</text>
        <dbReference type="EC" id="2.7.13.3"/>
    </reaction>
</comment>
<dbReference type="AlphaFoldDB" id="A0A371R8D1"/>
<dbReference type="SUPFAM" id="SSF52172">
    <property type="entry name" value="CheY-like"/>
    <property type="match status" value="1"/>
</dbReference>
<evidence type="ECO:0000256" key="1">
    <source>
        <dbReference type="ARBA" id="ARBA00000085"/>
    </source>
</evidence>
<keyword evidence="6" id="KW-0812">Transmembrane</keyword>
<dbReference type="Gene3D" id="1.10.287.130">
    <property type="match status" value="1"/>
</dbReference>
<keyword evidence="10" id="KW-0808">Transferase</keyword>
<reference evidence="10 11" key="1">
    <citation type="submission" date="2018-08" db="EMBL/GenBank/DDBJ databases">
        <title>Parvularcula sp. SM1705, isolated from surface water of the South Sea China.</title>
        <authorList>
            <person name="Sun L."/>
        </authorList>
    </citation>
    <scope>NUCLEOTIDE SEQUENCE [LARGE SCALE GENOMIC DNA]</scope>
    <source>
        <strain evidence="10 11">SM1705</strain>
    </source>
</reference>
<evidence type="ECO:0000313" key="10">
    <source>
        <dbReference type="EMBL" id="RFB01705.1"/>
    </source>
</evidence>
<dbReference type="SMART" id="SM00387">
    <property type="entry name" value="HATPase_c"/>
    <property type="match status" value="1"/>
</dbReference>
<dbReference type="Proteomes" id="UP000264589">
    <property type="component" value="Unassembled WGS sequence"/>
</dbReference>
<feature type="domain" description="Response regulatory" evidence="8">
    <location>
        <begin position="913"/>
        <end position="1029"/>
    </location>
</feature>
<evidence type="ECO:0000256" key="2">
    <source>
        <dbReference type="ARBA" id="ARBA00012438"/>
    </source>
</evidence>
<protein>
    <recommendedName>
        <fullName evidence="2">histidine kinase</fullName>
        <ecNumber evidence="2">2.7.13.3</ecNumber>
    </recommendedName>
</protein>
<proteinExistence type="predicted"/>
<dbReference type="GO" id="GO:0000155">
    <property type="term" value="F:phosphorelay sensor kinase activity"/>
    <property type="evidence" value="ECO:0007669"/>
    <property type="project" value="InterPro"/>
</dbReference>
<feature type="modified residue" description="4-aspartylphosphate" evidence="4">
    <location>
        <position position="964"/>
    </location>
</feature>
<dbReference type="InterPro" id="IPR005467">
    <property type="entry name" value="His_kinase_dom"/>
</dbReference>
<evidence type="ECO:0000256" key="4">
    <source>
        <dbReference type="PROSITE-ProRule" id="PRU00169"/>
    </source>
</evidence>
<dbReference type="EC" id="2.7.13.3" evidence="2"/>
<keyword evidence="3 4" id="KW-0597">Phosphoprotein</keyword>
<evidence type="ECO:0000256" key="3">
    <source>
        <dbReference type="ARBA" id="ARBA00022553"/>
    </source>
</evidence>
<comment type="caution">
    <text evidence="10">The sequence shown here is derived from an EMBL/GenBank/DDBJ whole genome shotgun (WGS) entry which is preliminary data.</text>
</comment>
<dbReference type="InterPro" id="IPR001789">
    <property type="entry name" value="Sig_transdc_resp-reg_receiver"/>
</dbReference>
<dbReference type="PROSITE" id="PS50110">
    <property type="entry name" value="RESPONSE_REGULATORY"/>
    <property type="match status" value="1"/>
</dbReference>
<keyword evidence="11" id="KW-1185">Reference proteome</keyword>
<evidence type="ECO:0000313" key="11">
    <source>
        <dbReference type="Proteomes" id="UP000264589"/>
    </source>
</evidence>
<dbReference type="PANTHER" id="PTHR43065">
    <property type="entry name" value="SENSOR HISTIDINE KINASE"/>
    <property type="match status" value="1"/>
</dbReference>
<evidence type="ECO:0000256" key="5">
    <source>
        <dbReference type="SAM" id="MobiDB-lite"/>
    </source>
</evidence>
<feature type="transmembrane region" description="Helical" evidence="6">
    <location>
        <begin position="237"/>
        <end position="263"/>
    </location>
</feature>
<dbReference type="PRINTS" id="PR00344">
    <property type="entry name" value="BCTRLSENSOR"/>
</dbReference>
<dbReference type="SUPFAM" id="SSF55874">
    <property type="entry name" value="ATPase domain of HSP90 chaperone/DNA topoisomerase II/histidine kinase"/>
    <property type="match status" value="1"/>
</dbReference>
<dbReference type="Pfam" id="PF00512">
    <property type="entry name" value="HisKA"/>
    <property type="match status" value="1"/>
</dbReference>